<dbReference type="InterPro" id="IPR012767">
    <property type="entry name" value="Trehalose_TreY"/>
</dbReference>
<dbReference type="InParanoid" id="E8R431"/>
<name>E8R431_ISOPI</name>
<dbReference type="eggNOG" id="COG3280">
    <property type="taxonomic scope" value="Bacteria"/>
</dbReference>
<dbReference type="RefSeq" id="WP_013563907.1">
    <property type="nucleotide sequence ID" value="NC_014962.1"/>
</dbReference>
<dbReference type="GO" id="GO:0005975">
    <property type="term" value="P:carbohydrate metabolic process"/>
    <property type="evidence" value="ECO:0007669"/>
    <property type="project" value="InterPro"/>
</dbReference>
<dbReference type="InterPro" id="IPR006047">
    <property type="entry name" value="GH13_cat_dom"/>
</dbReference>
<feature type="domain" description="Glycosyl hydrolase family 13 catalytic" evidence="4">
    <location>
        <begin position="837"/>
        <end position="1671"/>
    </location>
</feature>
<organism evidence="5 6">
    <name type="scientific">Isosphaera pallida (strain ATCC 43644 / DSM 9630 / IS1B)</name>
    <dbReference type="NCBI Taxonomy" id="575540"/>
    <lineage>
        <taxon>Bacteria</taxon>
        <taxon>Pseudomonadati</taxon>
        <taxon>Planctomycetota</taxon>
        <taxon>Planctomycetia</taxon>
        <taxon>Isosphaerales</taxon>
        <taxon>Isosphaeraceae</taxon>
        <taxon>Isosphaera</taxon>
    </lineage>
</organism>
<dbReference type="InterPro" id="IPR017853">
    <property type="entry name" value="GH"/>
</dbReference>
<reference evidence="5 6" key="2">
    <citation type="journal article" date="2011" name="Stand. Genomic Sci.">
        <title>Complete genome sequence of Isosphaera pallida type strain (IS1B).</title>
        <authorList>
            <consortium name="US DOE Joint Genome Institute (JGI-PGF)"/>
            <person name="Goker M."/>
            <person name="Cleland D."/>
            <person name="Saunders E."/>
            <person name="Lapidus A."/>
            <person name="Nolan M."/>
            <person name="Lucas S."/>
            <person name="Hammon N."/>
            <person name="Deshpande S."/>
            <person name="Cheng J.F."/>
            <person name="Tapia R."/>
            <person name="Han C."/>
            <person name="Goodwin L."/>
            <person name="Pitluck S."/>
            <person name="Liolios K."/>
            <person name="Pagani I."/>
            <person name="Ivanova N."/>
            <person name="Mavromatis K."/>
            <person name="Pati A."/>
            <person name="Chen A."/>
            <person name="Palaniappan K."/>
            <person name="Land M."/>
            <person name="Hauser L."/>
            <person name="Chang Y.J."/>
            <person name="Jeffries C.D."/>
            <person name="Detter J.C."/>
            <person name="Beck B."/>
            <person name="Woyke T."/>
            <person name="Bristow J."/>
            <person name="Eisen J.A."/>
            <person name="Markowitz V."/>
            <person name="Hugenholtz P."/>
            <person name="Kyrpides N.C."/>
            <person name="Klenk H.P."/>
        </authorList>
    </citation>
    <scope>NUCLEOTIDE SEQUENCE [LARGE SCALE GENOMIC DNA]</scope>
    <source>
        <strain evidence="6">ATCC 43644 / DSM 9630 / IS1B</strain>
    </source>
</reference>
<dbReference type="InterPro" id="IPR013797">
    <property type="entry name" value="Maltooligo_trehalose_synth_4"/>
</dbReference>
<dbReference type="PANTHER" id="PTHR36306">
    <property type="entry name" value="ALPHA-AMYLASE-RELATED-RELATED"/>
    <property type="match status" value="1"/>
</dbReference>
<dbReference type="InterPro" id="IPR011330">
    <property type="entry name" value="Glyco_hydro/deAcase_b/a-brl"/>
</dbReference>
<dbReference type="InterPro" id="IPR052046">
    <property type="entry name" value="GH57_Enzymes"/>
</dbReference>
<dbReference type="Gene3D" id="3.20.110.10">
    <property type="entry name" value="Glycoside hydrolase 38, N terminal domain"/>
    <property type="match status" value="2"/>
</dbReference>
<dbReference type="InterPro" id="IPR004300">
    <property type="entry name" value="Glyco_hydro_57_N"/>
</dbReference>
<evidence type="ECO:0000313" key="5">
    <source>
        <dbReference type="EMBL" id="ADV61618.1"/>
    </source>
</evidence>
<keyword evidence="2 3" id="KW-0119">Carbohydrate metabolism</keyword>
<accession>E8R431</accession>
<dbReference type="Gene3D" id="3.20.20.80">
    <property type="entry name" value="Glycosidases"/>
    <property type="match status" value="3"/>
</dbReference>
<dbReference type="NCBIfam" id="TIGR02401">
    <property type="entry name" value="trehalose_TreY"/>
    <property type="match status" value="1"/>
</dbReference>
<dbReference type="eggNOG" id="COG1449">
    <property type="taxonomic scope" value="Bacteria"/>
</dbReference>
<dbReference type="KEGG" id="ipa:Isop_1029"/>
<dbReference type="Proteomes" id="UP000008631">
    <property type="component" value="Chromosome"/>
</dbReference>
<dbReference type="SUPFAM" id="SSF51445">
    <property type="entry name" value="(Trans)glycosidases"/>
    <property type="match status" value="1"/>
</dbReference>
<proteinExistence type="inferred from homology"/>
<protein>
    <submittedName>
        <fullName evidence="5">Malto-oligosyltrehalose synthase</fullName>
    </submittedName>
</protein>
<dbReference type="CDD" id="cd11336">
    <property type="entry name" value="AmyAc_MTSase"/>
    <property type="match status" value="1"/>
</dbReference>
<dbReference type="SUPFAM" id="SSF88713">
    <property type="entry name" value="Glycoside hydrolase/deacetylase"/>
    <property type="match status" value="1"/>
</dbReference>
<reference key="1">
    <citation type="submission" date="2010-11" db="EMBL/GenBank/DDBJ databases">
        <title>The complete sequence of chromosome of Isophaera pallida ATCC 43644.</title>
        <authorList>
            <consortium name="US DOE Joint Genome Institute (JGI-PGF)"/>
            <person name="Lucas S."/>
            <person name="Copeland A."/>
            <person name="Lapidus A."/>
            <person name="Bruce D."/>
            <person name="Goodwin L."/>
            <person name="Pitluck S."/>
            <person name="Kyrpides N."/>
            <person name="Mavromatis K."/>
            <person name="Pagani I."/>
            <person name="Ivanova N."/>
            <person name="Saunders E."/>
            <person name="Brettin T."/>
            <person name="Detter J.C."/>
            <person name="Han C."/>
            <person name="Tapia R."/>
            <person name="Land M."/>
            <person name="Hauser L."/>
            <person name="Markowitz V."/>
            <person name="Cheng J.-F."/>
            <person name="Hugenholtz P."/>
            <person name="Woyke T."/>
            <person name="Wu D."/>
            <person name="Eisen J.A."/>
        </authorList>
    </citation>
    <scope>NUCLEOTIDE SEQUENCE</scope>
    <source>
        <strain>ATCC 43644</strain>
    </source>
</reference>
<dbReference type="Pfam" id="PF00128">
    <property type="entry name" value="Alpha-amylase"/>
    <property type="match status" value="1"/>
</dbReference>
<comment type="similarity">
    <text evidence="1 3">Belongs to the glycosyl hydrolase 57 family.</text>
</comment>
<gene>
    <name evidence="5" type="ordered locus">Isop_1029</name>
</gene>
<evidence type="ECO:0000256" key="3">
    <source>
        <dbReference type="RuleBase" id="RU361196"/>
    </source>
</evidence>
<dbReference type="GO" id="GO:0003824">
    <property type="term" value="F:catalytic activity"/>
    <property type="evidence" value="ECO:0007669"/>
    <property type="project" value="InterPro"/>
</dbReference>
<dbReference type="InterPro" id="IPR027291">
    <property type="entry name" value="Glyco_hydro_38_N_sf"/>
</dbReference>
<evidence type="ECO:0000313" key="6">
    <source>
        <dbReference type="Proteomes" id="UP000008631"/>
    </source>
</evidence>
<evidence type="ECO:0000259" key="4">
    <source>
        <dbReference type="SMART" id="SM00642"/>
    </source>
</evidence>
<dbReference type="EMBL" id="CP002353">
    <property type="protein sequence ID" value="ADV61618.1"/>
    <property type="molecule type" value="Genomic_DNA"/>
</dbReference>
<dbReference type="PANTHER" id="PTHR36306:SF3">
    <property type="entry name" value="GLYCOSIDE HYDROLASE FAMILY 57"/>
    <property type="match status" value="1"/>
</dbReference>
<dbReference type="SMART" id="SM00642">
    <property type="entry name" value="Aamy"/>
    <property type="match status" value="1"/>
</dbReference>
<dbReference type="OrthoDB" id="9805159at2"/>
<dbReference type="CDD" id="cd10797">
    <property type="entry name" value="GH57N_APU_like_1"/>
    <property type="match status" value="1"/>
</dbReference>
<dbReference type="Gene3D" id="1.10.10.470">
    <property type="entry name" value="Maltooligosyl trehalose synthase, domain 4"/>
    <property type="match status" value="1"/>
</dbReference>
<dbReference type="HOGENOM" id="CLU_237104_0_0_0"/>
<evidence type="ECO:0000256" key="2">
    <source>
        <dbReference type="ARBA" id="ARBA00023277"/>
    </source>
</evidence>
<dbReference type="InterPro" id="IPR021923">
    <property type="entry name" value="DUF3536"/>
</dbReference>
<keyword evidence="6" id="KW-1185">Reference proteome</keyword>
<evidence type="ECO:0000256" key="1">
    <source>
        <dbReference type="ARBA" id="ARBA00006821"/>
    </source>
</evidence>
<dbReference type="STRING" id="575540.Isop_1029"/>
<sequence length="1842" mass="209300">MKFICIHGHFYQPPRENPWLEQVELQDSAYPFHDWNERITAECYAPNAVARMIGPDGRIDRLVNNYARISFNFGPTLLSWLEQKRPDVYERILEADQKGAERFGGHGPALAQNYNHIIMPLADHADKVTQVLWGVRDFRRRFGRDPEGMWLAETAVDRQTLEVLVDHGIKFTILAPNQAAQARPVGSSHWNDVSGGRIDPTRAYLQRLSSGRSIALFFYDGPVSQAVAFEKLLMKGEFLAGRLLSTLRSDHPEGQLVHIATDGESYGHHHPHGDMALAYALEVIESTPEVRLTNYGEFLELHPPSWEVEIYDNSSWSCVHGVERWRSHCGCNTGRPGWRQDWRGPLREALDHLRNRARDVAQRHGGPLFRDLTAAFHDSLDLVHDRSEANQIAFLERHAAVPLNPQTITTALSVLEMLYQTQLMYTSCGWFFDEISGLETVQILMYAGRVAELAQEIGGEPIDGPFLECLERAPSNLPHLHPHGRAVYEKHVLPARVSLASLAAHYAISALFENYSDAVHLFSYEIQRDSGETHEAGRLKLGLGRATVTSRATRNARCFAYAALYFGDHNLLAGVVESPSVETFQSWTEELVAAFNAADTPQVIRLIDRFFGEPIYTIQSLYRDEQRKILKRLIRPELATAAGQYQTLYEQHLPLMRFLKQLAVPLPKPLTATAEVLFNTDLRWAMEDDEPDFDYILNRVREASEWGVTLDRQELSHKFSRMLARAADRLQEQPESLEALEVLAGGLRLLPELGLEPTLWKPQNVFFDLASTLFPTQLDRAAAGSDSAREWIDTFFEVGDRLGINTDALKERRRMSESERPTVLGVLRDLLRDRDTPISTYRLQLRREFPFSAAEEIVPYLADLGISHVYASPILQARPGSPHGYDVCDHDRINPELGGEEGLERLASTLRRHGLGLILDVVPNHMAVSHNSNRWWADVLEHGASSRYAETFDIDWEPVNPSLTHQVLLPVLGQQYGQELESGRLRVVQEDGSFWLTYFEHRFPLAPQTYPLILSLKVPWLVDRLGEDHDHVCEYRSILTALGHLPPRWGLTPEKQADRDREVGIIKRRIASLTAECPEVKQAIEAAVAEVNGTPARPESFDLLDRLISLQSYRPAFWRVATDEINYRRFFDVNDLAAIRPENPRVFDATHRVFLDLLARGVAQGVRIDHPDGLWNPTGYFRRLQIAFVAAKIQRLPNPPPQRPGVPLNVEIAEAFERLRAEGDERPIRPLYVVAEKILGEDEPLPREWAIDGTTGYDFVNDLNGLFVASEHEARFDGIFSRFIGVPMDFDELVRECKHFIMRTSIASEVNSLSHQLERISERNRHYRDYTLNTIRVALREFIARLSVYRTYTTPEGKVSDRDRGFVEAAILQAKRDKPSLPPDLFDFIRDTVLLANLDRFAPSDRAEVQLWVLRLQQVTGPITAKGIEDTAFYVYNRFISLNEVGGHPHRFGLSIAEFHRRNQTRLHDWPLAMIGTSTHDTKRAEDVRARLNVLSELPEEWEKAVESWRAINQPTRLRHGGDDLISAGDEYLLYQTLVGSWPGGRVRGEALARYRQRIEAYMDKAIKEAKRRTSWLNPVAAYDQAVSRFVGDLLADQPDNPFLDAFVPFADRIMRWGRFNSLAQVVLKLTSPGVPDTYQGTEVWDDSLVDPDNRRAVDYHHLQRQLAEIRSLEADPNPQRLIQAISSWLDAGDPRLKLFITSRLLHLRQQFRGLNAFDYRPLQPDHPLGRLVCAFRRVGPGTELLTAACIRPVAATRRLGVETAPVGTQVWSDLTLDLDTPAPSRWRDLITGRVLHAELAPSSTQAGSRNPSEPRVRLRAADLFAVLHVAVLQAESSKSEE</sequence>
<dbReference type="Pfam" id="PF12055">
    <property type="entry name" value="DUF3536"/>
    <property type="match status" value="1"/>
</dbReference>
<dbReference type="Pfam" id="PF03065">
    <property type="entry name" value="Glyco_hydro_57"/>
    <property type="match status" value="1"/>
</dbReference>